<organism evidence="2 3">
    <name type="scientific">Ramlibacter lithotrophicus</name>
    <dbReference type="NCBI Taxonomy" id="2606681"/>
    <lineage>
        <taxon>Bacteria</taxon>
        <taxon>Pseudomonadati</taxon>
        <taxon>Pseudomonadota</taxon>
        <taxon>Betaproteobacteria</taxon>
        <taxon>Burkholderiales</taxon>
        <taxon>Comamonadaceae</taxon>
        <taxon>Ramlibacter</taxon>
    </lineage>
</organism>
<evidence type="ECO:0000313" key="2">
    <source>
        <dbReference type="EMBL" id="NKE64206.1"/>
    </source>
</evidence>
<accession>A0A7X6I4D1</accession>
<protein>
    <submittedName>
        <fullName evidence="2">Cytochrome C</fullName>
    </submittedName>
</protein>
<dbReference type="AlphaFoldDB" id="A0A7X6I4D1"/>
<feature type="signal peptide" evidence="1">
    <location>
        <begin position="1"/>
        <end position="24"/>
    </location>
</feature>
<dbReference type="RefSeq" id="WP_168105321.1">
    <property type="nucleotide sequence ID" value="NZ_VTOX01000001.1"/>
</dbReference>
<proteinExistence type="predicted"/>
<reference evidence="2 3" key="1">
    <citation type="journal article" date="2020" name="Nature">
        <title>Bacterial chemolithoautotrophy via manganese oxidation.</title>
        <authorList>
            <person name="Yu H."/>
            <person name="Leadbetter J.R."/>
        </authorList>
    </citation>
    <scope>NUCLEOTIDE SEQUENCE [LARGE SCALE GENOMIC DNA]</scope>
    <source>
        <strain evidence="2 3">RBP-1</strain>
    </source>
</reference>
<gene>
    <name evidence="2" type="ORF">RAMLITH_00095</name>
</gene>
<feature type="chain" id="PRO_5031413668" evidence="1">
    <location>
        <begin position="25"/>
        <end position="128"/>
    </location>
</feature>
<evidence type="ECO:0000313" key="3">
    <source>
        <dbReference type="Proteomes" id="UP000521868"/>
    </source>
</evidence>
<evidence type="ECO:0000256" key="1">
    <source>
        <dbReference type="SAM" id="SignalP"/>
    </source>
</evidence>
<dbReference type="GO" id="GO:0009055">
    <property type="term" value="F:electron transfer activity"/>
    <property type="evidence" value="ECO:0007669"/>
    <property type="project" value="InterPro"/>
</dbReference>
<dbReference type="EMBL" id="VTOX01000001">
    <property type="protein sequence ID" value="NKE64206.1"/>
    <property type="molecule type" value="Genomic_DNA"/>
</dbReference>
<name>A0A7X6I4D1_9BURK</name>
<dbReference type="Proteomes" id="UP000521868">
    <property type="component" value="Unassembled WGS sequence"/>
</dbReference>
<comment type="caution">
    <text evidence="2">The sequence shown here is derived from an EMBL/GenBank/DDBJ whole genome shotgun (WGS) entry which is preliminary data.</text>
</comment>
<dbReference type="SUPFAM" id="SSF46626">
    <property type="entry name" value="Cytochrome c"/>
    <property type="match status" value="1"/>
</dbReference>
<keyword evidence="1" id="KW-0732">Signal</keyword>
<keyword evidence="3" id="KW-1185">Reference proteome</keyword>
<sequence length="128" mass="14023">MSSPSFRRGVRVALAVLGSTFVLAISAADVPWPGSAPPAATVPVPSRGALLYDTHCIECHTAQVHWRDRQQARDWATLKAEVYRWQAAARLAWTDAEVDAVTGFLNDTIYHFTAPREQARRAPPAGAR</sequence>
<dbReference type="GO" id="GO:0020037">
    <property type="term" value="F:heme binding"/>
    <property type="evidence" value="ECO:0007669"/>
    <property type="project" value="InterPro"/>
</dbReference>
<dbReference type="InterPro" id="IPR036909">
    <property type="entry name" value="Cyt_c-like_dom_sf"/>
</dbReference>